<organism evidence="1 2">
    <name type="scientific">Cichorium intybus</name>
    <name type="common">Chicory</name>
    <dbReference type="NCBI Taxonomy" id="13427"/>
    <lineage>
        <taxon>Eukaryota</taxon>
        <taxon>Viridiplantae</taxon>
        <taxon>Streptophyta</taxon>
        <taxon>Embryophyta</taxon>
        <taxon>Tracheophyta</taxon>
        <taxon>Spermatophyta</taxon>
        <taxon>Magnoliopsida</taxon>
        <taxon>eudicotyledons</taxon>
        <taxon>Gunneridae</taxon>
        <taxon>Pentapetalae</taxon>
        <taxon>asterids</taxon>
        <taxon>campanulids</taxon>
        <taxon>Asterales</taxon>
        <taxon>Asteraceae</taxon>
        <taxon>Cichorioideae</taxon>
        <taxon>Cichorieae</taxon>
        <taxon>Cichoriinae</taxon>
        <taxon>Cichorium</taxon>
    </lineage>
</organism>
<evidence type="ECO:0000313" key="2">
    <source>
        <dbReference type="Proteomes" id="UP001055811"/>
    </source>
</evidence>
<dbReference type="Proteomes" id="UP001055811">
    <property type="component" value="Linkage Group LG06"/>
</dbReference>
<dbReference type="EMBL" id="CM042014">
    <property type="protein sequence ID" value="KAI3721588.1"/>
    <property type="molecule type" value="Genomic_DNA"/>
</dbReference>
<reference evidence="2" key="1">
    <citation type="journal article" date="2022" name="Mol. Ecol. Resour.">
        <title>The genomes of chicory, endive, great burdock and yacon provide insights into Asteraceae palaeo-polyploidization history and plant inulin production.</title>
        <authorList>
            <person name="Fan W."/>
            <person name="Wang S."/>
            <person name="Wang H."/>
            <person name="Wang A."/>
            <person name="Jiang F."/>
            <person name="Liu H."/>
            <person name="Zhao H."/>
            <person name="Xu D."/>
            <person name="Zhang Y."/>
        </authorList>
    </citation>
    <scope>NUCLEOTIDE SEQUENCE [LARGE SCALE GENOMIC DNA]</scope>
    <source>
        <strain evidence="2">cv. Punajuju</strain>
    </source>
</reference>
<keyword evidence="2" id="KW-1185">Reference proteome</keyword>
<comment type="caution">
    <text evidence="1">The sequence shown here is derived from an EMBL/GenBank/DDBJ whole genome shotgun (WGS) entry which is preliminary data.</text>
</comment>
<sequence>MFELKRFFALCFCKIEAIPFAKFEDSVCECFCKIEAILCIVSRSGEARWEIWSRAMLACSKFPEATCSAQVSSRWIRHRPRSSDLSSLTHGYGDPVTCEIDIDGKVWTGVEFEDELVCIIDNEWNLGTGVVNNLKKNRERVVPGRI</sequence>
<proteinExistence type="predicted"/>
<reference evidence="1 2" key="2">
    <citation type="journal article" date="2022" name="Mol. Ecol. Resour.">
        <title>The genomes of chicory, endive, great burdock and yacon provide insights into Asteraceae paleo-polyploidization history and plant inulin production.</title>
        <authorList>
            <person name="Fan W."/>
            <person name="Wang S."/>
            <person name="Wang H."/>
            <person name="Wang A."/>
            <person name="Jiang F."/>
            <person name="Liu H."/>
            <person name="Zhao H."/>
            <person name="Xu D."/>
            <person name="Zhang Y."/>
        </authorList>
    </citation>
    <scope>NUCLEOTIDE SEQUENCE [LARGE SCALE GENOMIC DNA]</scope>
    <source>
        <strain evidence="2">cv. Punajuju</strain>
        <tissue evidence="1">Leaves</tissue>
    </source>
</reference>
<gene>
    <name evidence="1" type="ORF">L2E82_32604</name>
</gene>
<accession>A0ACB9BHN3</accession>
<protein>
    <submittedName>
        <fullName evidence="1">Uncharacterized protein</fullName>
    </submittedName>
</protein>
<name>A0ACB9BHN3_CICIN</name>
<evidence type="ECO:0000313" key="1">
    <source>
        <dbReference type="EMBL" id="KAI3721588.1"/>
    </source>
</evidence>